<dbReference type="PANTHER" id="PTHR13318:SF95">
    <property type="entry name" value="F-BOX PROTEIN YLR352W"/>
    <property type="match status" value="1"/>
</dbReference>
<dbReference type="GO" id="GO:0031146">
    <property type="term" value="P:SCF-dependent proteasomal ubiquitin-dependent protein catabolic process"/>
    <property type="evidence" value="ECO:0007669"/>
    <property type="project" value="TreeGrafter"/>
</dbReference>
<organism evidence="3 4">
    <name type="scientific">Candida oxycetoniae</name>
    <dbReference type="NCBI Taxonomy" id="497107"/>
    <lineage>
        <taxon>Eukaryota</taxon>
        <taxon>Fungi</taxon>
        <taxon>Dikarya</taxon>
        <taxon>Ascomycota</taxon>
        <taxon>Saccharomycotina</taxon>
        <taxon>Pichiomycetes</taxon>
        <taxon>Debaryomycetaceae</taxon>
        <taxon>Candida/Lodderomyces clade</taxon>
        <taxon>Candida</taxon>
    </lineage>
</organism>
<evidence type="ECO:0000256" key="1">
    <source>
        <dbReference type="SAM" id="MobiDB-lite"/>
    </source>
</evidence>
<dbReference type="EMBL" id="JAHUZD010000027">
    <property type="protein sequence ID" value="KAI3405764.2"/>
    <property type="molecule type" value="Genomic_DNA"/>
</dbReference>
<accession>A0AAI9SZD9</accession>
<dbReference type="PANTHER" id="PTHR13318">
    <property type="entry name" value="PARTNER OF PAIRED, ISOFORM B-RELATED"/>
    <property type="match status" value="1"/>
</dbReference>
<reference evidence="3" key="1">
    <citation type="journal article" date="2022" name="DNA Res.">
        <title>Genome analysis of five recently described species of the CUG-Ser clade uncovers Candida theae as a new hybrid lineage with pathogenic potential in the Candida parapsilosis species complex.</title>
        <authorList>
            <person name="Mixao V."/>
            <person name="Del Olmo V."/>
            <person name="Hegedusova E."/>
            <person name="Saus E."/>
            <person name="Pryszcz L."/>
            <person name="Cillingova A."/>
            <person name="Nosek J."/>
            <person name="Gabaldon T."/>
        </authorList>
    </citation>
    <scope>NUCLEOTIDE SEQUENCE</scope>
    <source>
        <strain evidence="3">CBS 10844</strain>
    </source>
</reference>
<keyword evidence="4" id="KW-1185">Reference proteome</keyword>
<dbReference type="AlphaFoldDB" id="A0AAI9SZD9"/>
<dbReference type="Proteomes" id="UP001202479">
    <property type="component" value="Unassembled WGS sequence"/>
</dbReference>
<feature type="region of interest" description="Disordered" evidence="1">
    <location>
        <begin position="1"/>
        <end position="184"/>
    </location>
</feature>
<dbReference type="GO" id="GO:0019005">
    <property type="term" value="C:SCF ubiquitin ligase complex"/>
    <property type="evidence" value="ECO:0007669"/>
    <property type="project" value="TreeGrafter"/>
</dbReference>
<dbReference type="GeneID" id="73378988"/>
<feature type="compositionally biased region" description="Acidic residues" evidence="1">
    <location>
        <begin position="112"/>
        <end position="125"/>
    </location>
</feature>
<sequence>MARRSRRSEGVKGPSSALTEFLKTEGITDAFRQRREREVRLQSETPEAQGEPDVPDVQDQNRQAVHEDSNEENGDLGVAHESHTSSSRRTPTRSSRIPQTPSRSSRVPQISIDDEEEDEEEEDEEIKQMKIAAKRKLRAATRSARRGARRSAKRTRPGNSSSDDSDSDDDNDSNYNSDEENELGDVNMKKFGEYDVCVDCGDKFELTVFSRFIKEKTGYLCDSCNRVLRERERKAKANQLNARKRRKKVAQALLNKTTVKLPKLQDVCIKKITQNIEDVDALGDIGQMNLNKISKILSKNRSLNDKTISLFLFPDLKSLEFWDCSNVNSDSLNKIASFCPNLESLTLFMCGQLHNDNLEYFASKLKYLSALSLNGPFLISDRMWQAYFDKVQKRLSKFEVRNTHRFGNESLISLLVCCGKDLTSLKLSRLDGITSAEAYSYIPKYICNNSLVDLEISYPTNEELVTDDLIIEILAKTGESLNSLNVDGCSALTEKFLIYGVAKYCRSLTSLSMKNLDQVSNDGFAEAFHQFSKINAGGLLEVNLMKCSNLGDGAIYSLLDHSCHTLVELSINSLYKVTKDFLSQIFTSDKHQYKAALKKKSQEEGNIAYYHHVRLPLLTYLDSSFVRAVDNEILSLIGNSCPKLQIIEVYGNNRCNGRASFNEGLMVIGRQTDDL</sequence>
<dbReference type="SUPFAM" id="SSF52047">
    <property type="entry name" value="RNI-like"/>
    <property type="match status" value="1"/>
</dbReference>
<gene>
    <name evidence="3" type="ORF">KGF56_001371</name>
</gene>
<dbReference type="SMART" id="SM00367">
    <property type="entry name" value="LRR_CC"/>
    <property type="match status" value="5"/>
</dbReference>
<dbReference type="InterPro" id="IPR006553">
    <property type="entry name" value="Leu-rich_rpt_Cys-con_subtyp"/>
</dbReference>
<feature type="compositionally biased region" description="Low complexity" evidence="1">
    <location>
        <begin position="84"/>
        <end position="106"/>
    </location>
</feature>
<name>A0AAI9SZD9_9ASCO</name>
<feature type="compositionally biased region" description="Basic residues" evidence="1">
    <location>
        <begin position="132"/>
        <end position="156"/>
    </location>
</feature>
<feature type="compositionally biased region" description="Basic and acidic residues" evidence="1">
    <location>
        <begin position="31"/>
        <end position="41"/>
    </location>
</feature>
<evidence type="ECO:0000313" key="4">
    <source>
        <dbReference type="Proteomes" id="UP001202479"/>
    </source>
</evidence>
<feature type="compositionally biased region" description="Acidic residues" evidence="1">
    <location>
        <begin position="163"/>
        <end position="183"/>
    </location>
</feature>
<protein>
    <submittedName>
        <fullName evidence="3">RAD7</fullName>
    </submittedName>
</protein>
<dbReference type="InterPro" id="IPR056451">
    <property type="entry name" value="Znf_Tbcl_Rhp7"/>
</dbReference>
<dbReference type="InterPro" id="IPR032675">
    <property type="entry name" value="LRR_dom_sf"/>
</dbReference>
<feature type="domain" description="DNA repair protein rhp7 treble clef" evidence="2">
    <location>
        <begin position="191"/>
        <end position="228"/>
    </location>
</feature>
<proteinExistence type="predicted"/>
<comment type="caution">
    <text evidence="3">The sequence shown here is derived from an EMBL/GenBank/DDBJ whole genome shotgun (WGS) entry which is preliminary data.</text>
</comment>
<dbReference type="Gene3D" id="3.80.10.10">
    <property type="entry name" value="Ribonuclease Inhibitor"/>
    <property type="match status" value="2"/>
</dbReference>
<dbReference type="Pfam" id="PF23550">
    <property type="entry name" value="zf_Tbcl_Rhp7"/>
    <property type="match status" value="1"/>
</dbReference>
<dbReference type="RefSeq" id="XP_049181509.1">
    <property type="nucleotide sequence ID" value="XM_049322487.1"/>
</dbReference>
<evidence type="ECO:0000313" key="3">
    <source>
        <dbReference type="EMBL" id="KAI3405764.2"/>
    </source>
</evidence>
<evidence type="ECO:0000259" key="2">
    <source>
        <dbReference type="Pfam" id="PF23550"/>
    </source>
</evidence>